<evidence type="ECO:0000259" key="2">
    <source>
        <dbReference type="PROSITE" id="PS50250"/>
    </source>
</evidence>
<dbReference type="InterPro" id="IPR054559">
    <property type="entry name" value="PSMD12-CSN4-like_N"/>
</dbReference>
<dbReference type="PANTHER" id="PTHR10855">
    <property type="entry name" value="26S PROTEASOME NON-ATPASE REGULATORY SUBUNIT 12/COP9 SIGNALOSOME COMPLEX SUBUNIT 4"/>
    <property type="match status" value="1"/>
</dbReference>
<dbReference type="PANTHER" id="PTHR10855:SF1">
    <property type="entry name" value="26S PROTEASOME NON-ATPASE REGULATORY SUBUNIT 12"/>
    <property type="match status" value="1"/>
</dbReference>
<dbReference type="SUPFAM" id="SSF52047">
    <property type="entry name" value="RNI-like"/>
    <property type="match status" value="1"/>
</dbReference>
<dbReference type="SUPFAM" id="SSF46785">
    <property type="entry name" value="Winged helix' DNA-binding domain"/>
    <property type="match status" value="1"/>
</dbReference>
<dbReference type="Gene3D" id="3.80.10.10">
    <property type="entry name" value="Ribonuclease Inhibitor"/>
    <property type="match status" value="1"/>
</dbReference>
<feature type="domain" description="PCI" evidence="2">
    <location>
        <begin position="1167"/>
        <end position="1338"/>
    </location>
</feature>
<dbReference type="SMART" id="SM00088">
    <property type="entry name" value="PINT"/>
    <property type="match status" value="1"/>
</dbReference>
<protein>
    <recommendedName>
        <fullName evidence="2">PCI domain-containing protein</fullName>
    </recommendedName>
</protein>
<sequence length="1376" mass="153692">MTSSSNLSRRSSLIDYFSSLPVRSRLPSIRSRKSTASSTNNYSGYTPYAVHQQTMFPVILKDADATAKLLEYILESPNGRRSLSRLARTCKAFKEPALNVLWRDLDSFVPLLALFPNSLLRRARRPGLGLAKNPEATDWDRVLANGERVRSIAYVEAYNNVSPSIFPVFEEFRPRDYILPNLTSLTWKAETSAGLERSMPFITPGLQSLTIEMGAKYPKMGEFLEKVVSKTQLSSFSFTLHSNMPDNFVEILQPNRGLEKLSLMAPGALSAKVGKWTACLPYLKSFALDLSNRTTTAVEGFFDEINPGSGCSTPSSVGGTDSGVFSGGEEFDFSSIRKSAMKITGDGGPPRGAFKHLTQISLIGDTSNIATFLKHITSPLVTIDLSIEDPPAKEDWQDLCNLVSDQFSDTLQYLRIGATSTSRFNELVRSTSRGGEVQLKHLPLEHFAFLPQLVRLEIDLPESAVFHHRDISHLARVCPSLEVLRLCGLAKFPTSFGSPFLTLEGIVPLTTECKRLHTLAIVVNAIEGREETFRNLEASSRSLLRLHVGHSWIKDPLQTAVLLSHLAPHLENIKWLSQPARAGTVEANAAAWQKVSEYLPSLQNIRRIERSLMPKQEIYVPPPKAEKAVDATVVTSECGVSASPAYSDGSVQAMPSLVTVGVEAMAETSSVEVDATPELVDESILATPSFTETEVDARPDVDEKGIEAAPSEDQIEESDVSSPHISLPPMFSTVMPSITGLVNFPIRVVRVYTYYLSLPLRYMLSFTPNMSMLSGTSTTYAHDDPSHESKTPVPGSLEDVSNGTEGSLSEKSMPSTMHAPPPHNATADILADSDTLVFDNASVFAFLPESRKPKRLPKSAPLARHVKKSAHDHNATRQSKLKPAEPHSSFTRTIPYTRYYDMADVKKQEKDYTKEVDALLPETKTLAESGKLQEALDKLFVLEKHARNASDLPSTTRLVKEIIQLCYDARDYALLNSSIHTLSKKHGQLKVAIQTMVELAMGWLEEIKEREGTEKWLQLVESLRTVTEGKLFLETPRARVTLLLSKYYEILSQTPTPAAPSPKESLQTASDLLSDLQVETYSSMERREKTEFILEQMRLLIALAKVKDSEKDVEGKKDAVSGGEQEWIKVRVGGRKVNEGFLALPENEDLKLKYYEMMIQYALHESSYLDAAKYYHKVWEAPSIKQDEKGRARETLEHIVYYIVLAPHDNEQSDMLHRLFHDPALAKLELHYALVKCFTTPELMRWPGIESIYGPHLRKTTIFSSDKLWEDLHTRVIEHNIRIVAKYYTRIKLQRLTTLLDLSPQQTEETLCRLVVSGTVWARIDRPSGIVNFRSSRSAEDVMNDWSSDMQRLLSLVEKTWMGVNAAQAAQARVKA</sequence>
<feature type="region of interest" description="Disordered" evidence="1">
    <location>
        <begin position="853"/>
        <end position="888"/>
    </location>
</feature>
<feature type="region of interest" description="Disordered" evidence="1">
    <location>
        <begin position="777"/>
        <end position="826"/>
    </location>
</feature>
<evidence type="ECO:0000256" key="1">
    <source>
        <dbReference type="SAM" id="MobiDB-lite"/>
    </source>
</evidence>
<name>A0ABP1CKH1_9APHY</name>
<dbReference type="Pfam" id="PF22241">
    <property type="entry name" value="PSMD12-CSN4_N"/>
    <property type="match status" value="1"/>
</dbReference>
<proteinExistence type="predicted"/>
<organism evidence="3 4">
    <name type="scientific">Somion occarium</name>
    <dbReference type="NCBI Taxonomy" id="3059160"/>
    <lineage>
        <taxon>Eukaryota</taxon>
        <taxon>Fungi</taxon>
        <taxon>Dikarya</taxon>
        <taxon>Basidiomycota</taxon>
        <taxon>Agaricomycotina</taxon>
        <taxon>Agaricomycetes</taxon>
        <taxon>Polyporales</taxon>
        <taxon>Cerrenaceae</taxon>
        <taxon>Somion</taxon>
    </lineage>
</organism>
<dbReference type="EMBL" id="OZ037944">
    <property type="protein sequence ID" value="CAL1695167.1"/>
    <property type="molecule type" value="Genomic_DNA"/>
</dbReference>
<accession>A0ABP1CKH1</accession>
<dbReference type="InterPro" id="IPR040134">
    <property type="entry name" value="PSMD12/CSN4"/>
</dbReference>
<gene>
    <name evidence="3" type="ORF">GFSPODELE1_LOCUS618</name>
</gene>
<dbReference type="InterPro" id="IPR032675">
    <property type="entry name" value="LRR_dom_sf"/>
</dbReference>
<feature type="compositionally biased region" description="Basic and acidic residues" evidence="1">
    <location>
        <begin position="781"/>
        <end position="790"/>
    </location>
</feature>
<dbReference type="Proteomes" id="UP001497453">
    <property type="component" value="Chromosome 1"/>
</dbReference>
<reference evidence="4" key="1">
    <citation type="submission" date="2024-04" db="EMBL/GenBank/DDBJ databases">
        <authorList>
            <person name="Shaw F."/>
            <person name="Minotto A."/>
        </authorList>
    </citation>
    <scope>NUCLEOTIDE SEQUENCE [LARGE SCALE GENOMIC DNA]</scope>
</reference>
<dbReference type="InterPro" id="IPR036388">
    <property type="entry name" value="WH-like_DNA-bd_sf"/>
</dbReference>
<evidence type="ECO:0000313" key="4">
    <source>
        <dbReference type="Proteomes" id="UP001497453"/>
    </source>
</evidence>
<feature type="compositionally biased region" description="Polar residues" evidence="1">
    <location>
        <begin position="799"/>
        <end position="815"/>
    </location>
</feature>
<dbReference type="InterPro" id="IPR036390">
    <property type="entry name" value="WH_DNA-bd_sf"/>
</dbReference>
<evidence type="ECO:0000313" key="3">
    <source>
        <dbReference type="EMBL" id="CAL1695167.1"/>
    </source>
</evidence>
<dbReference type="Pfam" id="PF01399">
    <property type="entry name" value="PCI"/>
    <property type="match status" value="1"/>
</dbReference>
<keyword evidence="4" id="KW-1185">Reference proteome</keyword>
<dbReference type="PROSITE" id="PS50250">
    <property type="entry name" value="PCI"/>
    <property type="match status" value="1"/>
</dbReference>
<dbReference type="Gene3D" id="1.10.10.10">
    <property type="entry name" value="Winged helix-like DNA-binding domain superfamily/Winged helix DNA-binding domain"/>
    <property type="match status" value="1"/>
</dbReference>
<dbReference type="InterPro" id="IPR000717">
    <property type="entry name" value="PCI_dom"/>
</dbReference>